<feature type="transmembrane region" description="Helical" evidence="11">
    <location>
        <begin position="331"/>
        <end position="351"/>
    </location>
</feature>
<feature type="domain" description="Protein kinase" evidence="12">
    <location>
        <begin position="9"/>
        <end position="289"/>
    </location>
</feature>
<dbReference type="GO" id="GO:0005524">
    <property type="term" value="F:ATP binding"/>
    <property type="evidence" value="ECO:0007669"/>
    <property type="project" value="UniProtKB-UniRule"/>
</dbReference>
<feature type="domain" description="PASTA" evidence="13">
    <location>
        <begin position="563"/>
        <end position="635"/>
    </location>
</feature>
<dbReference type="Gene3D" id="3.30.10.20">
    <property type="match status" value="4"/>
</dbReference>
<dbReference type="InterPro" id="IPR008271">
    <property type="entry name" value="Ser/Thr_kinase_AS"/>
</dbReference>
<dbReference type="SMART" id="SM00740">
    <property type="entry name" value="PASTA"/>
    <property type="match status" value="4"/>
</dbReference>
<evidence type="ECO:0000256" key="9">
    <source>
        <dbReference type="PROSITE-ProRule" id="PRU10141"/>
    </source>
</evidence>
<comment type="caution">
    <text evidence="15">The sequence shown here is derived from an EMBL/GenBank/DDBJ whole genome shotgun (WGS) entry which is preliminary data.</text>
</comment>
<keyword evidence="3" id="KW-0808">Transferase</keyword>
<keyword evidence="4 9" id="KW-0547">Nucleotide-binding</keyword>
<dbReference type="EMBL" id="PYLP01000017">
    <property type="protein sequence ID" value="PST38165.1"/>
    <property type="molecule type" value="Genomic_DNA"/>
</dbReference>
<dbReference type="Pfam" id="PF00069">
    <property type="entry name" value="Pkinase"/>
    <property type="match status" value="1"/>
</dbReference>
<dbReference type="EC" id="2.7.11.1" evidence="1"/>
<dbReference type="Gene3D" id="1.10.510.10">
    <property type="entry name" value="Transferase(Phosphotransferase) domain 1"/>
    <property type="match status" value="1"/>
</dbReference>
<protein>
    <recommendedName>
        <fullName evidence="1">non-specific serine/threonine protein kinase</fullName>
        <ecNumber evidence="1">2.7.11.1</ecNumber>
    </recommendedName>
</protein>
<evidence type="ECO:0000256" key="10">
    <source>
        <dbReference type="SAM" id="MobiDB-lite"/>
    </source>
</evidence>
<dbReference type="RefSeq" id="WP_106988582.1">
    <property type="nucleotide sequence ID" value="NZ_DAWBWI010000301.1"/>
</dbReference>
<sequence length="636" mass="70474">MNKIIAERYELLDVIGRGGMADVYLANDTILNRTIAIKILRTSLAKDPVYIARFQREASAAAALSHKNIVEIYDVGEDNDQYYIVMEYVPGRTLKELIAKRGALHVMEAIDIMKQVLSGTARAHQMGIIHRDLKPQNILVTDSGTAKIADFGIASIQSLTQFTQTDVIMGSLHYLAPELARGEKATVQSDIYALGIVFYELLRGQVPFNGESPVNIALKHMQEELPSLREFNPSIPQSVENIVIKATAKNLNDRYKNASEMLEDLQTCLSRGDEEKLVFNHDGESDPTIVVNPRQIFDNNEEEPKEEVVEERSTRKPKKASAPKKKLDPKIIAGIVAGVVVVLGLIFYFVFLSPGKTDASVMPDLVGMTQKEAKTLLEDYGVTINEDMVYKELSDTYKKGLITKTDPKKGSSIKKGDVVTITVSKGKYIVLDNYVGMSYEDAKDVLENQYGFTVDEKYEVSDEEAGTVIEQSLDEGYKQDPTDKSRSITLTVSKGSYVILENYVGMKYEEAESKLKALGFNVTKREQSSDEDSGTVIDQNLASGYKVDPSEKNRNITLTVSTGYSQTVPSVIGLSPDSAKTNLTNLGFVVSMVGEQFPEDGSGDERYIGAVYKQSIDAGTTVTKKQTEITIYYYED</sequence>
<dbReference type="CDD" id="cd06577">
    <property type="entry name" value="PASTA_pknB"/>
    <property type="match status" value="4"/>
</dbReference>
<dbReference type="Pfam" id="PF03793">
    <property type="entry name" value="PASTA"/>
    <property type="match status" value="4"/>
</dbReference>
<proteinExistence type="predicted"/>
<accession>A0A2T3FSA4</accession>
<keyword evidence="6 9" id="KW-0067">ATP-binding</keyword>
<keyword evidence="5 15" id="KW-0418">Kinase</keyword>
<evidence type="ECO:0000313" key="16">
    <source>
        <dbReference type="Proteomes" id="UP000241201"/>
    </source>
</evidence>
<dbReference type="FunFam" id="3.30.200.20:FF:000035">
    <property type="entry name" value="Serine/threonine protein kinase Stk1"/>
    <property type="match status" value="1"/>
</dbReference>
<dbReference type="Proteomes" id="UP001198439">
    <property type="component" value="Unassembled WGS sequence"/>
</dbReference>
<dbReference type="CDD" id="cd14014">
    <property type="entry name" value="STKc_PknB_like"/>
    <property type="match status" value="1"/>
</dbReference>
<evidence type="ECO:0000256" key="6">
    <source>
        <dbReference type="ARBA" id="ARBA00022840"/>
    </source>
</evidence>
<evidence type="ECO:0000256" key="11">
    <source>
        <dbReference type="SAM" id="Phobius"/>
    </source>
</evidence>
<reference evidence="16" key="1">
    <citation type="submission" date="2018-03" db="EMBL/GenBank/DDBJ databases">
        <title>Lachnoclostridium SNUG30370 gen.nov., sp.nov., isolated from human faeces.</title>
        <authorList>
            <person name="Seo B."/>
            <person name="Jeon K."/>
            <person name="Ko G."/>
        </authorList>
    </citation>
    <scope>NUCLEOTIDE SEQUENCE [LARGE SCALE GENOMIC DNA]</scope>
    <source>
        <strain evidence="16">SNUG30370</strain>
    </source>
</reference>
<dbReference type="FunFam" id="1.10.510.10:FF:000021">
    <property type="entry name" value="Serine/threonine protein kinase"/>
    <property type="match status" value="1"/>
</dbReference>
<evidence type="ECO:0000256" key="5">
    <source>
        <dbReference type="ARBA" id="ARBA00022777"/>
    </source>
</evidence>
<dbReference type="InterPro" id="IPR000719">
    <property type="entry name" value="Prot_kinase_dom"/>
</dbReference>
<feature type="binding site" evidence="9">
    <location>
        <position position="38"/>
    </location>
    <ligand>
        <name>ATP</name>
        <dbReference type="ChEBI" id="CHEBI:30616"/>
    </ligand>
</feature>
<feature type="domain" description="PASTA" evidence="13">
    <location>
        <begin position="356"/>
        <end position="425"/>
    </location>
</feature>
<dbReference type="PROSITE" id="PS50011">
    <property type="entry name" value="PROTEIN_KINASE_DOM"/>
    <property type="match status" value="1"/>
</dbReference>
<dbReference type="EMBL" id="JAJDKZ010000046">
    <property type="protein sequence ID" value="MCB8611294.1"/>
    <property type="molecule type" value="Genomic_DNA"/>
</dbReference>
<dbReference type="PANTHER" id="PTHR43289:SF34">
    <property type="entry name" value="SERINE_THREONINE-PROTEIN KINASE YBDM-RELATED"/>
    <property type="match status" value="1"/>
</dbReference>
<evidence type="ECO:0000256" key="4">
    <source>
        <dbReference type="ARBA" id="ARBA00022741"/>
    </source>
</evidence>
<dbReference type="InterPro" id="IPR017441">
    <property type="entry name" value="Protein_kinase_ATP_BS"/>
</dbReference>
<dbReference type="NCBIfam" id="NF033483">
    <property type="entry name" value="PknB_PASTA_kin"/>
    <property type="match status" value="1"/>
</dbReference>
<dbReference type="Gene3D" id="3.30.200.20">
    <property type="entry name" value="Phosphorylase Kinase, domain 1"/>
    <property type="match status" value="1"/>
</dbReference>
<comment type="catalytic activity">
    <reaction evidence="8">
        <text>L-seryl-[protein] + ATP = O-phospho-L-seryl-[protein] + ADP + H(+)</text>
        <dbReference type="Rhea" id="RHEA:17989"/>
        <dbReference type="Rhea" id="RHEA-COMP:9863"/>
        <dbReference type="Rhea" id="RHEA-COMP:11604"/>
        <dbReference type="ChEBI" id="CHEBI:15378"/>
        <dbReference type="ChEBI" id="CHEBI:29999"/>
        <dbReference type="ChEBI" id="CHEBI:30616"/>
        <dbReference type="ChEBI" id="CHEBI:83421"/>
        <dbReference type="ChEBI" id="CHEBI:456216"/>
        <dbReference type="EC" id="2.7.11.1"/>
    </reaction>
</comment>
<dbReference type="PROSITE" id="PS51178">
    <property type="entry name" value="PASTA"/>
    <property type="match status" value="4"/>
</dbReference>
<evidence type="ECO:0000259" key="13">
    <source>
        <dbReference type="PROSITE" id="PS51178"/>
    </source>
</evidence>
<dbReference type="AlphaFoldDB" id="A0A2T3FSA4"/>
<name>A0A2T3FSA4_9FIRM</name>
<keyword evidence="11" id="KW-0472">Membrane</keyword>
<keyword evidence="11" id="KW-1133">Transmembrane helix</keyword>
<dbReference type="PANTHER" id="PTHR43289">
    <property type="entry name" value="MITOGEN-ACTIVATED PROTEIN KINASE KINASE KINASE 20-RELATED"/>
    <property type="match status" value="1"/>
</dbReference>
<dbReference type="GeneID" id="77471589"/>
<dbReference type="InterPro" id="IPR005543">
    <property type="entry name" value="PASTA_dom"/>
</dbReference>
<feature type="region of interest" description="Disordered" evidence="10">
    <location>
        <begin position="296"/>
        <end position="323"/>
    </location>
</feature>
<dbReference type="PROSITE" id="PS00107">
    <property type="entry name" value="PROTEIN_KINASE_ATP"/>
    <property type="match status" value="1"/>
</dbReference>
<reference evidence="15" key="2">
    <citation type="journal article" date="2019" name="Int. J. Syst. Evol. Microbiol.">
        <title>Faecalibacillus intestinalis gen. nov., sp. nov. and Faecalibacillus faecis sp. nov., isolated from human faeces.</title>
        <authorList>
            <person name="Seo B."/>
            <person name="Jeon K."/>
            <person name="Baek I."/>
            <person name="Lee Y.M."/>
            <person name="Baek K."/>
            <person name="Ko G."/>
        </authorList>
    </citation>
    <scope>NUCLEOTIDE SEQUENCE</scope>
    <source>
        <strain evidence="15">SNUG30370</strain>
    </source>
</reference>
<keyword evidence="11" id="KW-0812">Transmembrane</keyword>
<feature type="domain" description="PASTA" evidence="13">
    <location>
        <begin position="494"/>
        <end position="562"/>
    </location>
</feature>
<evidence type="ECO:0000256" key="8">
    <source>
        <dbReference type="ARBA" id="ARBA00048679"/>
    </source>
</evidence>
<comment type="catalytic activity">
    <reaction evidence="7">
        <text>L-threonyl-[protein] + ATP = O-phospho-L-threonyl-[protein] + ADP + H(+)</text>
        <dbReference type="Rhea" id="RHEA:46608"/>
        <dbReference type="Rhea" id="RHEA-COMP:11060"/>
        <dbReference type="Rhea" id="RHEA-COMP:11605"/>
        <dbReference type="ChEBI" id="CHEBI:15378"/>
        <dbReference type="ChEBI" id="CHEBI:30013"/>
        <dbReference type="ChEBI" id="CHEBI:30616"/>
        <dbReference type="ChEBI" id="CHEBI:61977"/>
        <dbReference type="ChEBI" id="CHEBI:456216"/>
        <dbReference type="EC" id="2.7.11.1"/>
    </reaction>
</comment>
<dbReference type="GO" id="GO:0004674">
    <property type="term" value="F:protein serine/threonine kinase activity"/>
    <property type="evidence" value="ECO:0007669"/>
    <property type="project" value="UniProtKB-KW"/>
</dbReference>
<reference evidence="14" key="3">
    <citation type="submission" date="2021-10" db="EMBL/GenBank/DDBJ databases">
        <title>Collection of gut derived symbiotic bacterial strains cultured from healthy donors.</title>
        <authorList>
            <person name="Lin H."/>
            <person name="Littmann E."/>
            <person name="Kohout C."/>
            <person name="Pamer E.G."/>
        </authorList>
    </citation>
    <scope>NUCLEOTIDE SEQUENCE</scope>
    <source>
        <strain evidence="14">DFI.4.48</strain>
    </source>
</reference>
<keyword evidence="16" id="KW-1185">Reference proteome</keyword>
<evidence type="ECO:0000256" key="2">
    <source>
        <dbReference type="ARBA" id="ARBA00022527"/>
    </source>
</evidence>
<evidence type="ECO:0000313" key="14">
    <source>
        <dbReference type="EMBL" id="MCB8611294.1"/>
    </source>
</evidence>
<gene>
    <name evidence="15" type="primary">pknB</name>
    <name evidence="15" type="ORF">C7U55_10860</name>
    <name evidence="14" type="ORF">LJD69_11900</name>
</gene>
<dbReference type="Proteomes" id="UP000241201">
    <property type="component" value="Unassembled WGS sequence"/>
</dbReference>
<dbReference type="SMART" id="SM00220">
    <property type="entry name" value="S_TKc"/>
    <property type="match status" value="1"/>
</dbReference>
<evidence type="ECO:0000256" key="7">
    <source>
        <dbReference type="ARBA" id="ARBA00047899"/>
    </source>
</evidence>
<keyword evidence="2" id="KW-0723">Serine/threonine-protein kinase</keyword>
<evidence type="ECO:0000259" key="12">
    <source>
        <dbReference type="PROSITE" id="PS50011"/>
    </source>
</evidence>
<evidence type="ECO:0000313" key="15">
    <source>
        <dbReference type="EMBL" id="PST38165.1"/>
    </source>
</evidence>
<evidence type="ECO:0000256" key="3">
    <source>
        <dbReference type="ARBA" id="ARBA00022679"/>
    </source>
</evidence>
<dbReference type="InterPro" id="IPR011009">
    <property type="entry name" value="Kinase-like_dom_sf"/>
</dbReference>
<dbReference type="PROSITE" id="PS00108">
    <property type="entry name" value="PROTEIN_KINASE_ST"/>
    <property type="match status" value="1"/>
</dbReference>
<feature type="domain" description="PASTA" evidence="13">
    <location>
        <begin position="426"/>
        <end position="493"/>
    </location>
</feature>
<evidence type="ECO:0000256" key="1">
    <source>
        <dbReference type="ARBA" id="ARBA00012513"/>
    </source>
</evidence>
<dbReference type="SUPFAM" id="SSF56112">
    <property type="entry name" value="Protein kinase-like (PK-like)"/>
    <property type="match status" value="1"/>
</dbReference>
<organism evidence="15 16">
    <name type="scientific">Faecalibacillus faecis</name>
    <dbReference type="NCBI Taxonomy" id="1982628"/>
    <lineage>
        <taxon>Bacteria</taxon>
        <taxon>Bacillati</taxon>
        <taxon>Bacillota</taxon>
        <taxon>Erysipelotrichia</taxon>
        <taxon>Erysipelotrichales</taxon>
        <taxon>Coprobacillaceae</taxon>
        <taxon>Faecalibacillus</taxon>
    </lineage>
</organism>